<dbReference type="InterPro" id="IPR025757">
    <property type="entry name" value="MIP1_Leuzipper"/>
</dbReference>
<dbReference type="Pfam" id="PF14389">
    <property type="entry name" value="Lzipper-MIP1"/>
    <property type="match status" value="1"/>
</dbReference>
<evidence type="ECO:0000313" key="4">
    <source>
        <dbReference type="EMBL" id="TYI88949.1"/>
    </source>
</evidence>
<name>A0A5D2VHW5_GOSMU</name>
<dbReference type="PANTHER" id="PTHR23054">
    <property type="entry name" value="TERNARY COMPLEX FACTOR MIP1, LEUCINE-ZIPPER-RELATED"/>
    <property type="match status" value="1"/>
</dbReference>
<evidence type="ECO:0000313" key="5">
    <source>
        <dbReference type="Proteomes" id="UP000323597"/>
    </source>
</evidence>
<dbReference type="PANTHER" id="PTHR23054:SF18">
    <property type="entry name" value="TERNARY COMPLEX FACTOR MIP1, LEUCINE-ZIPPER"/>
    <property type="match status" value="1"/>
</dbReference>
<proteinExistence type="predicted"/>
<evidence type="ECO:0008006" key="6">
    <source>
        <dbReference type="Google" id="ProtNLM"/>
    </source>
</evidence>
<feature type="region of interest" description="Disordered" evidence="1">
    <location>
        <begin position="53"/>
        <end position="77"/>
    </location>
</feature>
<feature type="compositionally biased region" description="Basic and acidic residues" evidence="1">
    <location>
        <begin position="26"/>
        <end position="35"/>
    </location>
</feature>
<protein>
    <recommendedName>
        <fullName evidence="6">DUF547 domain-containing protein</fullName>
    </recommendedName>
</protein>
<evidence type="ECO:0000259" key="2">
    <source>
        <dbReference type="Pfam" id="PF04784"/>
    </source>
</evidence>
<organism evidence="4 5">
    <name type="scientific">Gossypium mustelinum</name>
    <name type="common">Cotton</name>
    <name type="synonym">Gossypium caicoense</name>
    <dbReference type="NCBI Taxonomy" id="34275"/>
    <lineage>
        <taxon>Eukaryota</taxon>
        <taxon>Viridiplantae</taxon>
        <taxon>Streptophyta</taxon>
        <taxon>Embryophyta</taxon>
        <taxon>Tracheophyta</taxon>
        <taxon>Spermatophyta</taxon>
        <taxon>Magnoliopsida</taxon>
        <taxon>eudicotyledons</taxon>
        <taxon>Gunneridae</taxon>
        <taxon>Pentapetalae</taxon>
        <taxon>rosids</taxon>
        <taxon>malvids</taxon>
        <taxon>Malvales</taxon>
        <taxon>Malvaceae</taxon>
        <taxon>Malvoideae</taxon>
        <taxon>Gossypium</taxon>
    </lineage>
</organism>
<dbReference type="InterPro" id="IPR006869">
    <property type="entry name" value="DUF547"/>
</dbReference>
<keyword evidence="5" id="KW-1185">Reference proteome</keyword>
<evidence type="ECO:0000259" key="3">
    <source>
        <dbReference type="Pfam" id="PF14389"/>
    </source>
</evidence>
<accession>A0A5D2VHW5</accession>
<dbReference type="AlphaFoldDB" id="A0A5D2VHW5"/>
<feature type="compositionally biased region" description="Polar residues" evidence="1">
    <location>
        <begin position="64"/>
        <end position="77"/>
    </location>
</feature>
<dbReference type="Pfam" id="PF04784">
    <property type="entry name" value="DUF547"/>
    <property type="match status" value="1"/>
</dbReference>
<reference evidence="4 5" key="1">
    <citation type="submission" date="2019-07" db="EMBL/GenBank/DDBJ databases">
        <title>WGS assembly of Gossypium mustelinum.</title>
        <authorList>
            <person name="Chen Z.J."/>
            <person name="Sreedasyam A."/>
            <person name="Ando A."/>
            <person name="Song Q."/>
            <person name="De L."/>
            <person name="Hulse-Kemp A."/>
            <person name="Ding M."/>
            <person name="Ye W."/>
            <person name="Kirkbride R."/>
            <person name="Jenkins J."/>
            <person name="Plott C."/>
            <person name="Lovell J."/>
            <person name="Lin Y.-M."/>
            <person name="Vaughn R."/>
            <person name="Liu B."/>
            <person name="Li W."/>
            <person name="Simpson S."/>
            <person name="Scheffler B."/>
            <person name="Saski C."/>
            <person name="Grover C."/>
            <person name="Hu G."/>
            <person name="Conover J."/>
            <person name="Carlson J."/>
            <person name="Shu S."/>
            <person name="Boston L."/>
            <person name="Williams M."/>
            <person name="Peterson D."/>
            <person name="Mcgee K."/>
            <person name="Jones D."/>
            <person name="Wendel J."/>
            <person name="Stelly D."/>
            <person name="Grimwood J."/>
            <person name="Schmutz J."/>
        </authorList>
    </citation>
    <scope>NUCLEOTIDE SEQUENCE [LARGE SCALE GENOMIC DNA]</scope>
    <source>
        <strain evidence="4">1408120.09</strain>
    </source>
</reference>
<gene>
    <name evidence="4" type="ORF">E1A91_D03G018900v1</name>
</gene>
<sequence>MGFQSSVESKMLGLKFTSSKHKRSKSFPEKRRVEEDSLDGSLEASNRIKLDMRHLKDTVKTRNKQSPSPGTEVQQNSLKQEILQLEKRLQDQFEVRHALETALGYRTSSHDNRNETSVSITKPATELIKEIAVLELEVVYLEQYLLLLYRKAFDQQVSSISLSKRDERIKTPLDSPRGRFSKVSRPDDVSKVENLAVRSSYCENPCEEPSVHRCHSSLSQHSVLSSRTSPLDENLDRAIRACHSQPLSMTEYAQNASNIISLAEHLGTRISDHVPETPNKLSEDMIKCMAAIYCKLADPPLIQNGFSSPNSSMSSASAFSPPQQHDMWSPGFRNNSSFDVRLDNPFHVEGLKEFSGPYSTMVEVPWIFRDSQKLGDVEHLLQNFRSLICRLEEIYPMNLKHEEKLAFWINIHNSLVMHAFLAYGIPQNNVKRLFLLLRAAYNIGGHTISADTIQSSILGCRISRPGQWLRLLLSSKTKFKTGDEKQAYAIKQPEPLLYFALCTGNHSDPAIRAYTPKRVFQELETAKEEYIRATFGVRKDQKILLPKIIESFAKDSSLDSVGIIEMVEHALPESLRRSIRKCQLGKSRKNIAWIPRNFTFRYLISKELLR</sequence>
<feature type="domain" description="DUF547" evidence="2">
    <location>
        <begin position="398"/>
        <end position="531"/>
    </location>
</feature>
<dbReference type="Proteomes" id="UP000323597">
    <property type="component" value="Chromosome D03"/>
</dbReference>
<dbReference type="EMBL" id="CM017651">
    <property type="protein sequence ID" value="TYI88949.1"/>
    <property type="molecule type" value="Genomic_DNA"/>
</dbReference>
<evidence type="ECO:0000256" key="1">
    <source>
        <dbReference type="SAM" id="MobiDB-lite"/>
    </source>
</evidence>
<feature type="domain" description="Ternary complex factor MIP1 leucine-zipper" evidence="3">
    <location>
        <begin position="74"/>
        <end position="155"/>
    </location>
</feature>
<feature type="region of interest" description="Disordered" evidence="1">
    <location>
        <begin position="1"/>
        <end position="41"/>
    </location>
</feature>